<evidence type="ECO:0000256" key="1">
    <source>
        <dbReference type="ARBA" id="ARBA00008136"/>
    </source>
</evidence>
<dbReference type="GO" id="GO:0006508">
    <property type="term" value="P:proteolysis"/>
    <property type="evidence" value="ECO:0007669"/>
    <property type="project" value="UniProtKB-KW"/>
</dbReference>
<keyword evidence="7" id="KW-0456">Lyase</keyword>
<dbReference type="GO" id="GO:0106300">
    <property type="term" value="P:protein-DNA covalent cross-linking repair"/>
    <property type="evidence" value="ECO:0007669"/>
    <property type="project" value="InterPro"/>
</dbReference>
<sequence>MCGRFALTTPMAEIAANYFDISGVEEFTPSFNIAPGLAIATIRTGESGAVECSWARWGFRPRWADQHAPQPINARAEKAATSRYFREAFERRRCLIPASGWYEWRQENGTKQPYYITLKEEDAERVIFLAGLWEPLDEPPGACCVVLTEPAAPALETIHPRQPVVLDPACRWEWLSPERTTRTAVRQASRRLPAARLQYWRVSTAVNRPQNDGQELIQSGGSA</sequence>
<keyword evidence="2 8" id="KW-0645">Protease</keyword>
<evidence type="ECO:0000313" key="9">
    <source>
        <dbReference type="EMBL" id="BAU58706.2"/>
    </source>
</evidence>
<keyword evidence="4 8" id="KW-0378">Hydrolase</keyword>
<gene>
    <name evidence="9" type="ORF">HH1059_20000</name>
</gene>
<dbReference type="RefSeq" id="WP_096410024.1">
    <property type="nucleotide sequence ID" value="NZ_AP017372.2"/>
</dbReference>
<dbReference type="InterPro" id="IPR003738">
    <property type="entry name" value="SRAP"/>
</dbReference>
<proteinExistence type="inferred from homology"/>
<evidence type="ECO:0000256" key="4">
    <source>
        <dbReference type="ARBA" id="ARBA00022801"/>
    </source>
</evidence>
<dbReference type="Pfam" id="PF02586">
    <property type="entry name" value="SRAP"/>
    <property type="match status" value="1"/>
</dbReference>
<evidence type="ECO:0000256" key="8">
    <source>
        <dbReference type="RuleBase" id="RU364100"/>
    </source>
</evidence>
<evidence type="ECO:0000256" key="2">
    <source>
        <dbReference type="ARBA" id="ARBA00022670"/>
    </source>
</evidence>
<dbReference type="GO" id="GO:0008233">
    <property type="term" value="F:peptidase activity"/>
    <property type="evidence" value="ECO:0007669"/>
    <property type="project" value="UniProtKB-KW"/>
</dbReference>
<dbReference type="EMBL" id="AP017372">
    <property type="protein sequence ID" value="BAU58706.2"/>
    <property type="molecule type" value="Genomic_DNA"/>
</dbReference>
<name>A0A110B5Q3_HALHR</name>
<evidence type="ECO:0000256" key="3">
    <source>
        <dbReference type="ARBA" id="ARBA00022763"/>
    </source>
</evidence>
<keyword evidence="6" id="KW-0238">DNA-binding</keyword>
<evidence type="ECO:0000313" key="10">
    <source>
        <dbReference type="Proteomes" id="UP000218890"/>
    </source>
</evidence>
<dbReference type="AlphaFoldDB" id="A0A110B5Q3"/>
<keyword evidence="5" id="KW-0190">Covalent protein-DNA linkage</keyword>
<dbReference type="Proteomes" id="UP000218890">
    <property type="component" value="Chromosome"/>
</dbReference>
<reference evidence="9" key="1">
    <citation type="submission" date="2016-02" db="EMBL/GenBank/DDBJ databases">
        <title>Halorhodospira halochloris DSM-1059 complete genome, version 2.</title>
        <authorList>
            <person name="Tsukatani Y."/>
        </authorList>
    </citation>
    <scope>NUCLEOTIDE SEQUENCE</scope>
    <source>
        <strain evidence="9">DSM 1059</strain>
    </source>
</reference>
<dbReference type="EC" id="3.4.-.-" evidence="8"/>
<dbReference type="OrthoDB" id="6192129at2"/>
<evidence type="ECO:0000256" key="5">
    <source>
        <dbReference type="ARBA" id="ARBA00023124"/>
    </source>
</evidence>
<evidence type="ECO:0000256" key="6">
    <source>
        <dbReference type="ARBA" id="ARBA00023125"/>
    </source>
</evidence>
<evidence type="ECO:0000256" key="7">
    <source>
        <dbReference type="ARBA" id="ARBA00023239"/>
    </source>
</evidence>
<dbReference type="SUPFAM" id="SSF143081">
    <property type="entry name" value="BB1717-like"/>
    <property type="match status" value="1"/>
</dbReference>
<dbReference type="PANTHER" id="PTHR13604:SF0">
    <property type="entry name" value="ABASIC SITE PROCESSING PROTEIN HMCES"/>
    <property type="match status" value="1"/>
</dbReference>
<dbReference type="PANTHER" id="PTHR13604">
    <property type="entry name" value="DC12-RELATED"/>
    <property type="match status" value="1"/>
</dbReference>
<keyword evidence="10" id="KW-1185">Reference proteome</keyword>
<dbReference type="GO" id="GO:0016829">
    <property type="term" value="F:lyase activity"/>
    <property type="evidence" value="ECO:0007669"/>
    <property type="project" value="UniProtKB-KW"/>
</dbReference>
<dbReference type="Gene3D" id="3.90.1680.10">
    <property type="entry name" value="SOS response associated peptidase-like"/>
    <property type="match status" value="1"/>
</dbReference>
<comment type="similarity">
    <text evidence="1 8">Belongs to the SOS response-associated peptidase family.</text>
</comment>
<keyword evidence="3" id="KW-0227">DNA damage</keyword>
<accession>A0A110B5Q3</accession>
<dbReference type="InterPro" id="IPR036590">
    <property type="entry name" value="SRAP-like"/>
</dbReference>
<dbReference type="GO" id="GO:0003697">
    <property type="term" value="F:single-stranded DNA binding"/>
    <property type="evidence" value="ECO:0007669"/>
    <property type="project" value="InterPro"/>
</dbReference>
<organism evidence="9 10">
    <name type="scientific">Halorhodospira halochloris</name>
    <name type="common">Ectothiorhodospira halochloris</name>
    <dbReference type="NCBI Taxonomy" id="1052"/>
    <lineage>
        <taxon>Bacteria</taxon>
        <taxon>Pseudomonadati</taxon>
        <taxon>Pseudomonadota</taxon>
        <taxon>Gammaproteobacteria</taxon>
        <taxon>Chromatiales</taxon>
        <taxon>Ectothiorhodospiraceae</taxon>
        <taxon>Halorhodospira</taxon>
    </lineage>
</organism>
<protein>
    <recommendedName>
        <fullName evidence="8">Abasic site processing protein</fullName>
        <ecNumber evidence="8">3.4.-.-</ecNumber>
    </recommendedName>
</protein>
<dbReference type="KEGG" id="hhk:HH1059_20000"/>